<evidence type="ECO:0000313" key="1">
    <source>
        <dbReference type="EMBL" id="VAV87119.1"/>
    </source>
</evidence>
<accession>A0A3B0R4F8</accession>
<gene>
    <name evidence="1" type="ORF">MNBD_ALPHA08-394</name>
</gene>
<dbReference type="EMBL" id="UOEC01000023">
    <property type="protein sequence ID" value="VAV87119.1"/>
    <property type="molecule type" value="Genomic_DNA"/>
</dbReference>
<sequence length="1061" mass="115919">MQKITLQKAYHPGLAMFVAFLLSMAMSLTIARAQDGAEHGIMSNGDAAVTGFSGTQDQDGQTIINPDGASLKVLDLSQRGSANGQVINAPAKFEAYARDIGQVFGVALDNASPPNIYVTATSAYGLSLVTPDTNGDGVPEKATTGSPEATFMPGQFGLNGGSGSVWKIDGKTGEVSLFASIENSVAGLGNITFDATHYQFFVSDLESGLVHRVDMSGQVVDTFDHGASGRPAGGLDAVENDPSLKADITSPDFDTDNADTWGLADVRRRVWGLTYYNGRLYYSPTQGPQVWSVGINSDGSFADDATIEIQTVPGGFPVSDMLFTTAGQMVLSQRGGQLGSSDYSQFHTPANNSVLRYSRDETGQWIQEPQPYAIGSTPDFKNASGGIGLACANILWSTGDALTGSAADGASQIIHGLQGNNANAVRPANTPPTSSWFVDFDGQFEDAEKAGQVGDVEIYRSCPKQAEAGFDEGFPGGGYEEDWPGWTPEWTPPDGWYPPEWWPRFPDLRLIKKNTRCKYVGRSLIVECKFKMIVTNVGAVVYTGPLSIVDNVPANFKYTPPPGGNIPWFCEQPGGAGSAISCNSADIETLLPGQSKTLLLRMRKFGGKKRRYVRNCSVLEVPDENLLNNEDCGFGKTPPRVRKYCPAGWGRYPNEASVPDGWKIKIVSGLICARPDILIPPPLPGPKCKVNEFRYNNPAAVPPGWSSRTVTLNGRTIWCAKPQIIVPLPGPQCRANETRYNNPAAVPPGWSSRRVVRNGRSIWCAKPRVIIDPRPGPQCRTNERRYNNPAAVPPSWSSRRVVRNGRSIWCAKPRVIIDPRPGPVCKAGERKYRSRADVPARWSSRRVVRNGRSIWCAKPRVIIDPRPGPVCKVGERKYRSRADVPARWRARRVVRNGRSIWCAKPRIVRPGPVCKAGERQFRSRADVPARWRARREVRNGRRIWCAKPRAVICKQGTRKVGNRCVKIPVRVICKQGTRKVGNRCVKIPVRVICKQGTRKVGNRCVKIPVRVICKQGTRKVGNRCVKNPVTITPRPVAPRVIPGLLRCPQGTRPSNGRCVKG</sequence>
<dbReference type="InterPro" id="IPR009030">
    <property type="entry name" value="Growth_fac_rcpt_cys_sf"/>
</dbReference>
<protein>
    <recommendedName>
        <fullName evidence="2">DUF11 domain-containing protein</fullName>
    </recommendedName>
</protein>
<dbReference type="AlphaFoldDB" id="A0A3B0R4F8"/>
<dbReference type="SUPFAM" id="SSF63829">
    <property type="entry name" value="Calcium-dependent phosphotriesterase"/>
    <property type="match status" value="1"/>
</dbReference>
<name>A0A3B0R4F8_9ZZZZ</name>
<reference evidence="1" key="1">
    <citation type="submission" date="2018-06" db="EMBL/GenBank/DDBJ databases">
        <authorList>
            <person name="Zhirakovskaya E."/>
        </authorList>
    </citation>
    <scope>NUCLEOTIDE SEQUENCE</scope>
</reference>
<dbReference type="SUPFAM" id="SSF57184">
    <property type="entry name" value="Growth factor receptor domain"/>
    <property type="match status" value="1"/>
</dbReference>
<proteinExistence type="predicted"/>
<evidence type="ECO:0008006" key="2">
    <source>
        <dbReference type="Google" id="ProtNLM"/>
    </source>
</evidence>
<organism evidence="1">
    <name type="scientific">hydrothermal vent metagenome</name>
    <dbReference type="NCBI Taxonomy" id="652676"/>
    <lineage>
        <taxon>unclassified sequences</taxon>
        <taxon>metagenomes</taxon>
        <taxon>ecological metagenomes</taxon>
    </lineage>
</organism>